<feature type="compositionally biased region" description="Basic and acidic residues" evidence="18">
    <location>
        <begin position="96"/>
        <end position="107"/>
    </location>
</feature>
<feature type="compositionally biased region" description="Basic and acidic residues" evidence="18">
    <location>
        <begin position="1277"/>
        <end position="1288"/>
    </location>
</feature>
<dbReference type="PANTHER" id="PTHR12271:SF34">
    <property type="entry name" value="TERMINAL URIDYLYLTRANSFERASE 7"/>
    <property type="match status" value="1"/>
</dbReference>
<feature type="compositionally biased region" description="Basic and acidic residues" evidence="18">
    <location>
        <begin position="658"/>
        <end position="668"/>
    </location>
</feature>
<feature type="domain" description="CCHC-type" evidence="19">
    <location>
        <begin position="793"/>
        <end position="808"/>
    </location>
</feature>
<keyword evidence="14" id="KW-0460">Magnesium</keyword>
<dbReference type="FunFam" id="3.30.460.10:FF:000005">
    <property type="entry name" value="terminal uridylyltransferase 4 isoform X1"/>
    <property type="match status" value="1"/>
</dbReference>
<dbReference type="GO" id="GO:0031123">
    <property type="term" value="P:RNA 3'-end processing"/>
    <property type="evidence" value="ECO:0007669"/>
    <property type="project" value="TreeGrafter"/>
</dbReference>
<dbReference type="GeneID" id="114441453"/>
<evidence type="ECO:0000256" key="9">
    <source>
        <dbReference type="ARBA" id="ARBA00022695"/>
    </source>
</evidence>
<feature type="compositionally biased region" description="Acidic residues" evidence="18">
    <location>
        <begin position="674"/>
        <end position="690"/>
    </location>
</feature>
<feature type="compositionally biased region" description="Polar residues" evidence="18">
    <location>
        <begin position="108"/>
        <end position="120"/>
    </location>
</feature>
<name>A0A6P7J0T0_9TELE</name>
<evidence type="ECO:0000256" key="8">
    <source>
        <dbReference type="ARBA" id="ARBA00022679"/>
    </source>
</evidence>
<feature type="compositionally biased region" description="Basic residues" evidence="18">
    <location>
        <begin position="142"/>
        <end position="153"/>
    </location>
</feature>
<dbReference type="Gene3D" id="4.10.60.10">
    <property type="entry name" value="Zinc finger, CCHC-type"/>
    <property type="match status" value="1"/>
</dbReference>
<dbReference type="Pfam" id="PF00098">
    <property type="entry name" value="zf-CCHC"/>
    <property type="match status" value="1"/>
</dbReference>
<comment type="cofactor">
    <cofactor evidence="1">
        <name>Mn(2+)</name>
        <dbReference type="ChEBI" id="CHEBI:29035"/>
    </cofactor>
</comment>
<evidence type="ECO:0000256" key="7">
    <source>
        <dbReference type="ARBA" id="ARBA00022553"/>
    </source>
</evidence>
<dbReference type="CTD" id="79670"/>
<feature type="compositionally biased region" description="Acidic residues" evidence="18">
    <location>
        <begin position="716"/>
        <end position="728"/>
    </location>
</feature>
<comment type="catalytic activity">
    <reaction evidence="16">
        <text>RNA(n) + UTP = RNA(n)-3'-uridine ribonucleotide + diphosphate</text>
        <dbReference type="Rhea" id="RHEA:14785"/>
        <dbReference type="Rhea" id="RHEA-COMP:14527"/>
        <dbReference type="Rhea" id="RHEA-COMP:17348"/>
        <dbReference type="ChEBI" id="CHEBI:33019"/>
        <dbReference type="ChEBI" id="CHEBI:46398"/>
        <dbReference type="ChEBI" id="CHEBI:140395"/>
        <dbReference type="ChEBI" id="CHEBI:173116"/>
        <dbReference type="EC" id="2.7.7.52"/>
    </reaction>
</comment>
<dbReference type="SUPFAM" id="SSF57756">
    <property type="entry name" value="Retrovirus zinc finger-like domains"/>
    <property type="match status" value="1"/>
</dbReference>
<accession>A0A6P7J0T0</accession>
<keyword evidence="8" id="KW-0808">Transferase</keyword>
<evidence type="ECO:0000313" key="21">
    <source>
        <dbReference type="RefSeq" id="XP_028270195.1"/>
    </source>
</evidence>
<comment type="cofactor">
    <cofactor evidence="2">
        <name>Mg(2+)</name>
        <dbReference type="ChEBI" id="CHEBI:18420"/>
    </cofactor>
</comment>
<evidence type="ECO:0000256" key="16">
    <source>
        <dbReference type="ARBA" id="ARBA00049105"/>
    </source>
</evidence>
<evidence type="ECO:0000256" key="5">
    <source>
        <dbReference type="ARBA" id="ARBA00012472"/>
    </source>
</evidence>
<dbReference type="Gene3D" id="1.10.1410.10">
    <property type="match status" value="2"/>
</dbReference>
<evidence type="ECO:0000256" key="4">
    <source>
        <dbReference type="ARBA" id="ARBA00008593"/>
    </source>
</evidence>
<feature type="region of interest" description="Disordered" evidence="18">
    <location>
        <begin position="1277"/>
        <end position="1321"/>
    </location>
</feature>
<dbReference type="Pfam" id="PF03828">
    <property type="entry name" value="PAP_assoc"/>
    <property type="match status" value="2"/>
</dbReference>
<evidence type="ECO:0000259" key="19">
    <source>
        <dbReference type="PROSITE" id="PS50158"/>
    </source>
</evidence>
<evidence type="ECO:0000256" key="3">
    <source>
        <dbReference type="ARBA" id="ARBA00004496"/>
    </source>
</evidence>
<evidence type="ECO:0000256" key="18">
    <source>
        <dbReference type="SAM" id="MobiDB-lite"/>
    </source>
</evidence>
<dbReference type="Pfam" id="PF22600">
    <property type="entry name" value="MTPAP-like_central"/>
    <property type="match status" value="1"/>
</dbReference>
<dbReference type="GO" id="GO:0008270">
    <property type="term" value="F:zinc ion binding"/>
    <property type="evidence" value="ECO:0007669"/>
    <property type="project" value="UniProtKB-KW"/>
</dbReference>
<dbReference type="SUPFAM" id="SSF57667">
    <property type="entry name" value="beta-beta-alpha zinc fingers"/>
    <property type="match status" value="1"/>
</dbReference>
<feature type="domain" description="CCHC-type" evidence="19">
    <location>
        <begin position="1235"/>
        <end position="1248"/>
    </location>
</feature>
<keyword evidence="10" id="KW-0479">Metal-binding</keyword>
<dbReference type="SMART" id="SM00343">
    <property type="entry name" value="ZnF_C2HC"/>
    <property type="match status" value="3"/>
</dbReference>
<dbReference type="RefSeq" id="XP_028270195.1">
    <property type="nucleotide sequence ID" value="XM_028414394.1"/>
</dbReference>
<organism evidence="20 21">
    <name type="scientific">Parambassis ranga</name>
    <name type="common">Indian glassy fish</name>
    <dbReference type="NCBI Taxonomy" id="210632"/>
    <lineage>
        <taxon>Eukaryota</taxon>
        <taxon>Metazoa</taxon>
        <taxon>Chordata</taxon>
        <taxon>Craniata</taxon>
        <taxon>Vertebrata</taxon>
        <taxon>Euteleostomi</taxon>
        <taxon>Actinopterygii</taxon>
        <taxon>Neopterygii</taxon>
        <taxon>Teleostei</taxon>
        <taxon>Neoteleostei</taxon>
        <taxon>Acanthomorphata</taxon>
        <taxon>Ovalentaria</taxon>
        <taxon>Ambassidae</taxon>
        <taxon>Parambassis</taxon>
    </lineage>
</organism>
<keyword evidence="15" id="KW-0464">Manganese</keyword>
<protein>
    <recommendedName>
        <fullName evidence="5">RNA uridylyltransferase</fullName>
        <ecNumber evidence="5">2.7.7.52</ecNumber>
    </recommendedName>
</protein>
<dbReference type="PROSITE" id="PS50158">
    <property type="entry name" value="ZF_CCHC"/>
    <property type="match status" value="3"/>
</dbReference>
<feature type="compositionally biased region" description="Acidic residues" evidence="18">
    <location>
        <begin position="735"/>
        <end position="744"/>
    </location>
</feature>
<dbReference type="InterPro" id="IPR054708">
    <property type="entry name" value="MTPAP-like_central"/>
</dbReference>
<evidence type="ECO:0000256" key="6">
    <source>
        <dbReference type="ARBA" id="ARBA00022490"/>
    </source>
</evidence>
<dbReference type="Pfam" id="PF19088">
    <property type="entry name" value="TUTase"/>
    <property type="match status" value="1"/>
</dbReference>
<feature type="compositionally biased region" description="Acidic residues" evidence="18">
    <location>
        <begin position="634"/>
        <end position="657"/>
    </location>
</feature>
<feature type="domain" description="CCHC-type" evidence="19">
    <location>
        <begin position="1175"/>
        <end position="1189"/>
    </location>
</feature>
<comment type="subcellular location">
    <subcellularLocation>
        <location evidence="3">Cytoplasm</location>
    </subcellularLocation>
</comment>
<dbReference type="SUPFAM" id="SSF81631">
    <property type="entry name" value="PAP/OAS1 substrate-binding domain"/>
    <property type="match status" value="2"/>
</dbReference>
<dbReference type="InterPro" id="IPR001878">
    <property type="entry name" value="Znf_CCHC"/>
</dbReference>
<dbReference type="PANTHER" id="PTHR12271">
    <property type="entry name" value="POLY A POLYMERASE CID PAP -RELATED"/>
    <property type="match status" value="1"/>
</dbReference>
<evidence type="ECO:0000256" key="12">
    <source>
        <dbReference type="ARBA" id="ARBA00022771"/>
    </source>
</evidence>
<evidence type="ECO:0000256" key="15">
    <source>
        <dbReference type="ARBA" id="ARBA00023211"/>
    </source>
</evidence>
<evidence type="ECO:0000256" key="14">
    <source>
        <dbReference type="ARBA" id="ARBA00022842"/>
    </source>
</evidence>
<dbReference type="InterPro" id="IPR036875">
    <property type="entry name" value="Znf_CCHC_sf"/>
</dbReference>
<feature type="compositionally biased region" description="Basic and acidic residues" evidence="18">
    <location>
        <begin position="122"/>
        <end position="139"/>
    </location>
</feature>
<dbReference type="SUPFAM" id="SSF81301">
    <property type="entry name" value="Nucleotidyltransferase"/>
    <property type="match status" value="2"/>
</dbReference>
<evidence type="ECO:0000256" key="13">
    <source>
        <dbReference type="ARBA" id="ARBA00022833"/>
    </source>
</evidence>
<feature type="compositionally biased region" description="Basic and acidic residues" evidence="18">
    <location>
        <begin position="12"/>
        <end position="34"/>
    </location>
</feature>
<feature type="region of interest" description="Disordered" evidence="18">
    <location>
        <begin position="1"/>
        <end position="159"/>
    </location>
</feature>
<dbReference type="Proteomes" id="UP000515145">
    <property type="component" value="Chromosome 9"/>
</dbReference>
<evidence type="ECO:0000256" key="2">
    <source>
        <dbReference type="ARBA" id="ARBA00001946"/>
    </source>
</evidence>
<keyword evidence="12 17" id="KW-0863">Zinc-finger</keyword>
<dbReference type="InterPro" id="IPR043519">
    <property type="entry name" value="NT_sf"/>
</dbReference>
<keyword evidence="7" id="KW-0597">Phosphoprotein</keyword>
<keyword evidence="9 21" id="KW-0548">Nucleotidyltransferase</keyword>
<evidence type="ECO:0000256" key="11">
    <source>
        <dbReference type="ARBA" id="ARBA00022737"/>
    </source>
</evidence>
<evidence type="ECO:0000256" key="17">
    <source>
        <dbReference type="PROSITE-ProRule" id="PRU00047"/>
    </source>
</evidence>
<dbReference type="PROSITE" id="PS00028">
    <property type="entry name" value="ZINC_FINGER_C2H2_1"/>
    <property type="match status" value="1"/>
</dbReference>
<dbReference type="GO" id="GO:0003676">
    <property type="term" value="F:nucleic acid binding"/>
    <property type="evidence" value="ECO:0007669"/>
    <property type="project" value="InterPro"/>
</dbReference>
<dbReference type="InterPro" id="IPR013087">
    <property type="entry name" value="Znf_C2H2_type"/>
</dbReference>
<keyword evidence="11" id="KW-0677">Repeat</keyword>
<keyword evidence="6" id="KW-0963">Cytoplasm</keyword>
<dbReference type="FunFam" id="1.10.1410.10:FF:000004">
    <property type="entry name" value="terminal uridylyltransferase 4 isoform X2"/>
    <property type="match status" value="1"/>
</dbReference>
<keyword evidence="20" id="KW-1185">Reference proteome</keyword>
<dbReference type="InterPro" id="IPR002058">
    <property type="entry name" value="PAP_assoc"/>
</dbReference>
<dbReference type="GO" id="GO:0005829">
    <property type="term" value="C:cytosol"/>
    <property type="evidence" value="ECO:0007669"/>
    <property type="project" value="UniProtKB-ARBA"/>
</dbReference>
<dbReference type="Gene3D" id="3.30.460.10">
    <property type="entry name" value="Beta Polymerase, domain 2"/>
    <property type="match status" value="2"/>
</dbReference>
<reference evidence="21" key="1">
    <citation type="submission" date="2025-08" db="UniProtKB">
        <authorList>
            <consortium name="RefSeq"/>
        </authorList>
    </citation>
    <scope>IDENTIFICATION</scope>
</reference>
<keyword evidence="13" id="KW-0862">Zinc</keyword>
<sequence length="1321" mass="150719">MENSGRPYRARQSREKGASGADKAETWRTHDHVRGQNSRPEGGQQGRKNQGGQYWASPKKGGLGPLSHSPGGGFRGGHSPSQKDDLRWFPGPEKSSWNRDDNWRERSQPQQQHWRRTTQGEGPKEDREQGRRENMDDGGQKAGRRRRNRNKKKPFAEETRGLVIEESAVSAKELQGVRQPERRLNKEGIYPLKKKPHNNPDALYSCTLCDVLLESLSDAYRHIRDKRHKKRAKERQEQVMLTEILLPGPEQASEVGAALKAVVEEHGLNDQDVESRKNVVSLMQDLLLSVLPEIRLRLYGSSCTKFGFKGSDVNIDIQYPPHMHQPDVLLLVKESLSVSPLFVDLEADFHARVPVVICTEKKSGLICKVSAGNENAFQTTSYLSALASREPLLHPLVVGFRRWAQICEIDRAEEGGLPPYVFALMVIFFLQKRKEFLLPTYLNQEVKMFSLGRLTDFNLTHVEDGYMHWAYTPSSKEASQQVEGGSVKGKVPLVFQSPQPTVEVGLLWVEMLRFYSLEFNMADNVISVRTSAVLSREMKDWPKKRIAVEDPFAAKRNVARTVNSQQMYEYILHCLKTTFKYFALPLSTQAANHKKEAKRGPVQGANAKNLSEENACLSDLSRLRVQSQSKDVENGPEDSDCIIEEEEEVEEYSDSDEDREREKEKVDLGKSSLSEDEEDEEEQDEDVDIDVEAHIRQHLDSFTTEDEEIFQVDEISGEELLSDEEGPDLDTPGSMDEEEEEEGEMAPVRLSPPTSESTLKDESSENKVQNQSRLSYEFTRKAFTRGKSHMAVCVLCKRDGHLKKDCPEDFKKVQLDPLPPVTPEFLGVLDKVCEQCYSDFAPDELEVGVRDHILQDLETFVRRQFAGARLQLFGSSKNGFGFRQSDLDICMVLEGQESIDDVDCINIIESLARLLKKHPGLKNILPITTAKVPIVKFYHVRTGLEGDISLYNTLALHNTHLLASYAAIDRRVKILCYVMKVFAKMCDIGDASRGSLSSYAYTLMVLFFLQQRNPPVIPVLQEIYDGKKKPEVLVDGWNVYFFDDLKTLPSRWQQYGQNTETVGELWLGLLRFYTEDFDFREHVVCVRQHARLTTFNKQWTSKYIVIEDPFDLNHNLGAGLSRKMTNFIMKAFINGRTLFGTPVKVFPSVYPSQMEYFFDPGVLTEGEVAPNDRCCRICGKIGHFMKDCPMRNRSRHRRDSEHLQDKMDAGDNAKDHFRYKSEHWRKRDALETRCCFLCGSSAHIKKDCQLYRNPAGNVKMENFSYSSSVHLRNLREKEKQGLPIPEEKKKRKQQNVILSPQAGSLACRNLGRSGHRKSPVE</sequence>
<gene>
    <name evidence="21" type="primary">tut7</name>
</gene>
<feature type="region of interest" description="Disordered" evidence="18">
    <location>
        <begin position="716"/>
        <end position="771"/>
    </location>
</feature>
<dbReference type="CDD" id="cd05402">
    <property type="entry name" value="NT_PAP_TUTase"/>
    <property type="match status" value="2"/>
</dbReference>
<dbReference type="InterPro" id="IPR045100">
    <property type="entry name" value="TUT4/7_NTP_transf"/>
</dbReference>
<dbReference type="InterPro" id="IPR036236">
    <property type="entry name" value="Znf_C2H2_sf"/>
</dbReference>
<dbReference type="GO" id="GO:0061157">
    <property type="term" value="P:mRNA destabilization"/>
    <property type="evidence" value="ECO:0007669"/>
    <property type="project" value="UniProtKB-ARBA"/>
</dbReference>
<dbReference type="OrthoDB" id="419694at2759"/>
<proteinExistence type="inferred from homology"/>
<comment type="similarity">
    <text evidence="4">Belongs to the DNA polymerase type-B-like family.</text>
</comment>
<evidence type="ECO:0000256" key="10">
    <source>
        <dbReference type="ARBA" id="ARBA00022723"/>
    </source>
</evidence>
<dbReference type="GO" id="GO:0050265">
    <property type="term" value="F:RNA uridylyltransferase activity"/>
    <property type="evidence" value="ECO:0007669"/>
    <property type="project" value="UniProtKB-EC"/>
</dbReference>
<evidence type="ECO:0000313" key="20">
    <source>
        <dbReference type="Proteomes" id="UP000515145"/>
    </source>
</evidence>
<dbReference type="FunFam" id="1.10.1410.10:FF:000002">
    <property type="entry name" value="terminal uridylyltransferase 4 isoform X1"/>
    <property type="match status" value="1"/>
</dbReference>
<dbReference type="InParanoid" id="A0A6P7J0T0"/>
<dbReference type="EC" id="2.7.7.52" evidence="5"/>
<feature type="region of interest" description="Disordered" evidence="18">
    <location>
        <begin position="626"/>
        <end position="690"/>
    </location>
</feature>
<evidence type="ECO:0000256" key="1">
    <source>
        <dbReference type="ARBA" id="ARBA00001936"/>
    </source>
</evidence>